<dbReference type="SFLD" id="SFLDG01144">
    <property type="entry name" value="C2.B.4:_PGP_Like"/>
    <property type="match status" value="1"/>
</dbReference>
<dbReference type="Pfam" id="PF08282">
    <property type="entry name" value="Hydrolase_3"/>
    <property type="match status" value="1"/>
</dbReference>
<dbReference type="GO" id="GO:0000287">
    <property type="term" value="F:magnesium ion binding"/>
    <property type="evidence" value="ECO:0007669"/>
    <property type="project" value="TreeGrafter"/>
</dbReference>
<dbReference type="SFLD" id="SFLDS00003">
    <property type="entry name" value="Haloacid_Dehalogenase"/>
    <property type="match status" value="1"/>
</dbReference>
<gene>
    <name evidence="1" type="ORF">HFZ78_03005</name>
</gene>
<organism evidence="1 2">
    <name type="scientific">Priestia megaterium</name>
    <name type="common">Bacillus megaterium</name>
    <dbReference type="NCBI Taxonomy" id="1404"/>
    <lineage>
        <taxon>Bacteria</taxon>
        <taxon>Bacillati</taxon>
        <taxon>Bacillota</taxon>
        <taxon>Bacilli</taxon>
        <taxon>Bacillales</taxon>
        <taxon>Bacillaceae</taxon>
        <taxon>Priestia</taxon>
    </lineage>
</organism>
<dbReference type="SUPFAM" id="SSF56784">
    <property type="entry name" value="HAD-like"/>
    <property type="match status" value="1"/>
</dbReference>
<evidence type="ECO:0000313" key="2">
    <source>
        <dbReference type="Proteomes" id="UP000501868"/>
    </source>
</evidence>
<dbReference type="InterPro" id="IPR006379">
    <property type="entry name" value="HAD-SF_hydro_IIB"/>
</dbReference>
<dbReference type="Gene3D" id="3.30.1240.10">
    <property type="match status" value="1"/>
</dbReference>
<reference evidence="1 2" key="2">
    <citation type="submission" date="2020-04" db="EMBL/GenBank/DDBJ databases">
        <authorList>
            <person name="Fomenkov A."/>
            <person name="Anton B.P."/>
            <person name="Roberts R.J."/>
        </authorList>
    </citation>
    <scope>NUCLEOTIDE SEQUENCE [LARGE SCALE GENOMIC DNA]</scope>
    <source>
        <strain evidence="1 2">S2</strain>
    </source>
</reference>
<dbReference type="PROSITE" id="PS01229">
    <property type="entry name" value="COF_2"/>
    <property type="match status" value="1"/>
</dbReference>
<dbReference type="EMBL" id="CP051128">
    <property type="protein sequence ID" value="QIZ05850.1"/>
    <property type="molecule type" value="Genomic_DNA"/>
</dbReference>
<dbReference type="Proteomes" id="UP000501868">
    <property type="component" value="Chromosome"/>
</dbReference>
<protein>
    <submittedName>
        <fullName evidence="1">HAD family phosphatase</fullName>
    </submittedName>
</protein>
<dbReference type="NCBIfam" id="TIGR01484">
    <property type="entry name" value="HAD-SF-IIB"/>
    <property type="match status" value="1"/>
</dbReference>
<sequence length="284" mass="31016">MIKCIASDMDGTLLNSNQLISEENKEAIVKAQTQGIEFVVATGRSYQEATYVLAQAGITCPVICANGAEVRSKEGVVLSATPISKQMAREVAARLREKDVYFEVYTNKGAFTMDADKAVSILVDIIMSANPEVNREEIKEAAGARLRDGLIHTIEDYELLFADENYQIYKLLAFSFDADRLESANESISELEGIVVSTSGHDNLEITNEQAQKGIALESFVKLKGIELAETMAIGDNYNDVSMLEKAGRSVAMGNADYYIKSLCDVITDTNEESGVGKAIREVI</sequence>
<dbReference type="InterPro" id="IPR000150">
    <property type="entry name" value="Cof"/>
</dbReference>
<proteinExistence type="predicted"/>
<accession>A0A6H1NX18</accession>
<dbReference type="InterPro" id="IPR023214">
    <property type="entry name" value="HAD_sf"/>
</dbReference>
<reference evidence="1 2" key="1">
    <citation type="submission" date="2020-04" db="EMBL/GenBank/DDBJ databases">
        <title>Genome-Wide Identification of 5-Methylcytosine Sites in Bacterial Genomes By High-Throughput Sequencing of MspJI Restriction Fragments.</title>
        <authorList>
            <person name="Wu V."/>
        </authorList>
    </citation>
    <scope>NUCLEOTIDE SEQUENCE [LARGE SCALE GENOMIC DNA]</scope>
    <source>
        <strain evidence="1 2">S2</strain>
    </source>
</reference>
<dbReference type="InterPro" id="IPR036412">
    <property type="entry name" value="HAD-like_sf"/>
</dbReference>
<dbReference type="SFLD" id="SFLDG01140">
    <property type="entry name" value="C2.B:_Phosphomannomutase_and_P"/>
    <property type="match status" value="1"/>
</dbReference>
<dbReference type="GO" id="GO:0005829">
    <property type="term" value="C:cytosol"/>
    <property type="evidence" value="ECO:0007669"/>
    <property type="project" value="TreeGrafter"/>
</dbReference>
<dbReference type="Gene3D" id="3.40.50.1000">
    <property type="entry name" value="HAD superfamily/HAD-like"/>
    <property type="match status" value="1"/>
</dbReference>
<dbReference type="CDD" id="cd07516">
    <property type="entry name" value="HAD_Pase"/>
    <property type="match status" value="1"/>
</dbReference>
<dbReference type="PANTHER" id="PTHR10000">
    <property type="entry name" value="PHOSPHOSERINE PHOSPHATASE"/>
    <property type="match status" value="1"/>
</dbReference>
<dbReference type="AlphaFoldDB" id="A0A6H1NX18"/>
<dbReference type="GO" id="GO:0016791">
    <property type="term" value="F:phosphatase activity"/>
    <property type="evidence" value="ECO:0007669"/>
    <property type="project" value="TreeGrafter"/>
</dbReference>
<dbReference type="PANTHER" id="PTHR10000:SF55">
    <property type="entry name" value="5-AMINO-6-(5-PHOSPHO-D-RIBITYLAMINO)URACIL PHOSPHATASE YCSE"/>
    <property type="match status" value="1"/>
</dbReference>
<dbReference type="NCBIfam" id="TIGR00099">
    <property type="entry name" value="Cof-subfamily"/>
    <property type="match status" value="1"/>
</dbReference>
<evidence type="ECO:0000313" key="1">
    <source>
        <dbReference type="EMBL" id="QIZ05850.1"/>
    </source>
</evidence>
<name>A0A6H1NX18_PRIMG</name>